<proteinExistence type="predicted"/>
<reference evidence="2 3" key="1">
    <citation type="submission" date="2012-11" db="EMBL/GenBank/DDBJ databases">
        <title>Whole genome sequence of Acetobacter orientalis 21F-2.</title>
        <authorList>
            <person name="Azuma Y."/>
            <person name="Higashiura N."/>
            <person name="Hirakawa H."/>
            <person name="Matsushita K."/>
        </authorList>
    </citation>
    <scope>NUCLEOTIDE SEQUENCE [LARGE SCALE GENOMIC DNA]</scope>
    <source>
        <strain evidence="2 3">21F-2</strain>
    </source>
</reference>
<dbReference type="SUPFAM" id="SSF47413">
    <property type="entry name" value="lambda repressor-like DNA-binding domains"/>
    <property type="match status" value="1"/>
</dbReference>
<accession>A0A0D6NK45</accession>
<comment type="caution">
    <text evidence="2">The sequence shown here is derived from an EMBL/GenBank/DDBJ whole genome shotgun (WGS) entry which is preliminary data.</text>
</comment>
<name>A0A0D6NK45_9PROT</name>
<dbReference type="GeneID" id="76204127"/>
<dbReference type="STRING" id="1231341.Abor_014_138"/>
<dbReference type="Pfam" id="PF01381">
    <property type="entry name" value="HTH_3"/>
    <property type="match status" value="1"/>
</dbReference>
<dbReference type="InterPro" id="IPR010982">
    <property type="entry name" value="Lambda_DNA-bd_dom_sf"/>
</dbReference>
<dbReference type="Proteomes" id="UP000032670">
    <property type="component" value="Unassembled WGS sequence"/>
</dbReference>
<organism evidence="2 3">
    <name type="scientific">Acetobacter orientalis</name>
    <dbReference type="NCBI Taxonomy" id="146474"/>
    <lineage>
        <taxon>Bacteria</taxon>
        <taxon>Pseudomonadati</taxon>
        <taxon>Pseudomonadota</taxon>
        <taxon>Alphaproteobacteria</taxon>
        <taxon>Acetobacterales</taxon>
        <taxon>Acetobacteraceae</taxon>
        <taxon>Acetobacter</taxon>
    </lineage>
</organism>
<dbReference type="InterPro" id="IPR001387">
    <property type="entry name" value="Cro/C1-type_HTH"/>
</dbReference>
<accession>A0A6N3SVE0</accession>
<dbReference type="CDD" id="cd00093">
    <property type="entry name" value="HTH_XRE"/>
    <property type="match status" value="1"/>
</dbReference>
<evidence type="ECO:0000313" key="2">
    <source>
        <dbReference type="EMBL" id="GAN65973.1"/>
    </source>
</evidence>
<dbReference type="PROSITE" id="PS50943">
    <property type="entry name" value="HTH_CROC1"/>
    <property type="match status" value="1"/>
</dbReference>
<gene>
    <name evidence="2" type="ORF">Abor_014_138</name>
</gene>
<dbReference type="Gene3D" id="1.10.260.40">
    <property type="entry name" value="lambda repressor-like DNA-binding domains"/>
    <property type="match status" value="1"/>
</dbReference>
<keyword evidence="3" id="KW-1185">Reference proteome</keyword>
<protein>
    <recommendedName>
        <fullName evidence="1">HTH cro/C1-type domain-containing protein</fullName>
    </recommendedName>
</protein>
<dbReference type="AlphaFoldDB" id="A0A0D6NK45"/>
<evidence type="ECO:0000259" key="1">
    <source>
        <dbReference type="PROSITE" id="PS50943"/>
    </source>
</evidence>
<feature type="domain" description="HTH cro/C1-type" evidence="1">
    <location>
        <begin position="6"/>
        <end position="47"/>
    </location>
</feature>
<dbReference type="GO" id="GO:0003677">
    <property type="term" value="F:DNA binding"/>
    <property type="evidence" value="ECO:0007669"/>
    <property type="project" value="InterPro"/>
</dbReference>
<sequence>MTPDDIKTARQKAGLTQQESADMMRVHLRTWQKWEYGKREMSLGLLEMFLILSREPNVSNDHAADLERETE</sequence>
<dbReference type="RefSeq" id="WP_048841003.1">
    <property type="nucleotide sequence ID" value="NZ_BAMX01000014.1"/>
</dbReference>
<dbReference type="EMBL" id="BAMX01000014">
    <property type="protein sequence ID" value="GAN65973.1"/>
    <property type="molecule type" value="Genomic_DNA"/>
</dbReference>
<evidence type="ECO:0000313" key="3">
    <source>
        <dbReference type="Proteomes" id="UP000032670"/>
    </source>
</evidence>